<name>A0A078B7Q1_STYLE</name>
<dbReference type="AlphaFoldDB" id="A0A078B7Q1"/>
<dbReference type="Pfam" id="PF00069">
    <property type="entry name" value="Pkinase"/>
    <property type="match status" value="1"/>
</dbReference>
<accession>A0A078B7Q1</accession>
<dbReference type="GO" id="GO:0005524">
    <property type="term" value="F:ATP binding"/>
    <property type="evidence" value="ECO:0007669"/>
    <property type="project" value="UniProtKB-KW"/>
</dbReference>
<dbReference type="Proteomes" id="UP000039865">
    <property type="component" value="Unassembled WGS sequence"/>
</dbReference>
<dbReference type="Gene3D" id="1.10.510.10">
    <property type="entry name" value="Transferase(Phosphotransferase) domain 1"/>
    <property type="match status" value="1"/>
</dbReference>
<dbReference type="InterPro" id="IPR011009">
    <property type="entry name" value="Kinase-like_dom_sf"/>
</dbReference>
<feature type="domain" description="Protein kinase" evidence="6">
    <location>
        <begin position="1"/>
        <end position="202"/>
    </location>
</feature>
<gene>
    <name evidence="7" type="primary">Contig15181.g16170</name>
    <name evidence="7" type="ORF">STYLEM_18716</name>
</gene>
<keyword evidence="5" id="KW-0067">ATP-binding</keyword>
<dbReference type="OrthoDB" id="4062651at2759"/>
<dbReference type="PROSITE" id="PS50011">
    <property type="entry name" value="PROTEIN_KINASE_DOM"/>
    <property type="match status" value="1"/>
</dbReference>
<dbReference type="PANTHER" id="PTHR43671">
    <property type="entry name" value="SERINE/THREONINE-PROTEIN KINASE NEK"/>
    <property type="match status" value="1"/>
</dbReference>
<dbReference type="PANTHER" id="PTHR43671:SF13">
    <property type="entry name" value="SERINE_THREONINE-PROTEIN KINASE NEK2"/>
    <property type="match status" value="1"/>
</dbReference>
<evidence type="ECO:0000256" key="2">
    <source>
        <dbReference type="ARBA" id="ARBA00022679"/>
    </source>
</evidence>
<keyword evidence="8" id="KW-1185">Reference proteome</keyword>
<proteinExistence type="predicted"/>
<keyword evidence="4 7" id="KW-0418">Kinase</keyword>
<sequence length="498" mass="57033">MNTKFKKSKALGSGSLGTVYLVQRISNKLNYALKEFNQSKYTINEEIVIALVKQILKGLKYCHKNKIKHKALKPSNILINSKNIVKIGDIGFSKFSLNELPISQDYSRLYMAPEILEGQQYDSSADIWALGCIIYELIELQQPFVNSIGSINFQKDIVSAKQPNPKRCSMVTIMLIKAMIEPDKNKRITASKALQLLNEEELQLQTPSSMPSQSLNCSIVQNQSVLIYSKPSKQSIPQKLKQKSLSNLASVKFEGKVSCFFERDQGKIELRADKISNELDGPSGLVKMELWAIPQDPTKDNNWYKSANGYILARYQFNQSLDTNQYFHNVRKKVDQLKKGKYGKPHVLSLKLYTLSKEKWIRTDARVFDGQKVFKKGLEFIGNTGFQTKNNYKQVEFKIDKIQNSQNFTSGTIRIVLAACELNSSLQINDYEQLMFYELAEYSFGQLEQNQCIHNIKTKVDCNYLESGDYILIMKLQQNIKNAFVTEDQIVYETIHSF</sequence>
<evidence type="ECO:0000313" key="7">
    <source>
        <dbReference type="EMBL" id="CDW89583.1"/>
    </source>
</evidence>
<dbReference type="GO" id="GO:0004674">
    <property type="term" value="F:protein serine/threonine kinase activity"/>
    <property type="evidence" value="ECO:0007669"/>
    <property type="project" value="UniProtKB-EC"/>
</dbReference>
<dbReference type="EC" id="2.7.11.1" evidence="1"/>
<dbReference type="InterPro" id="IPR000719">
    <property type="entry name" value="Prot_kinase_dom"/>
</dbReference>
<evidence type="ECO:0000313" key="8">
    <source>
        <dbReference type="Proteomes" id="UP000039865"/>
    </source>
</evidence>
<evidence type="ECO:0000259" key="6">
    <source>
        <dbReference type="PROSITE" id="PS50011"/>
    </source>
</evidence>
<evidence type="ECO:0000256" key="1">
    <source>
        <dbReference type="ARBA" id="ARBA00012513"/>
    </source>
</evidence>
<keyword evidence="3" id="KW-0547">Nucleotide-binding</keyword>
<evidence type="ECO:0000256" key="3">
    <source>
        <dbReference type="ARBA" id="ARBA00022741"/>
    </source>
</evidence>
<dbReference type="EMBL" id="CCKQ01017682">
    <property type="protein sequence ID" value="CDW89583.1"/>
    <property type="molecule type" value="Genomic_DNA"/>
</dbReference>
<dbReference type="InterPro" id="IPR050660">
    <property type="entry name" value="NEK_Ser/Thr_kinase"/>
</dbReference>
<reference evidence="7 8" key="1">
    <citation type="submission" date="2014-06" db="EMBL/GenBank/DDBJ databases">
        <authorList>
            <person name="Swart Estienne"/>
        </authorList>
    </citation>
    <scope>NUCLEOTIDE SEQUENCE [LARGE SCALE GENOMIC DNA]</scope>
    <source>
        <strain evidence="7 8">130c</strain>
    </source>
</reference>
<organism evidence="7 8">
    <name type="scientific">Stylonychia lemnae</name>
    <name type="common">Ciliate</name>
    <dbReference type="NCBI Taxonomy" id="5949"/>
    <lineage>
        <taxon>Eukaryota</taxon>
        <taxon>Sar</taxon>
        <taxon>Alveolata</taxon>
        <taxon>Ciliophora</taxon>
        <taxon>Intramacronucleata</taxon>
        <taxon>Spirotrichea</taxon>
        <taxon>Stichotrichia</taxon>
        <taxon>Sporadotrichida</taxon>
        <taxon>Oxytrichidae</taxon>
        <taxon>Stylonychinae</taxon>
        <taxon>Stylonychia</taxon>
    </lineage>
</organism>
<evidence type="ECO:0000256" key="4">
    <source>
        <dbReference type="ARBA" id="ARBA00022777"/>
    </source>
</evidence>
<protein>
    <recommendedName>
        <fullName evidence="1">non-specific serine/threonine protein kinase</fullName>
        <ecNumber evidence="1">2.7.11.1</ecNumber>
    </recommendedName>
</protein>
<keyword evidence="2" id="KW-0808">Transferase</keyword>
<evidence type="ECO:0000256" key="5">
    <source>
        <dbReference type="ARBA" id="ARBA00022840"/>
    </source>
</evidence>
<dbReference type="InParanoid" id="A0A078B7Q1"/>
<dbReference type="SUPFAM" id="SSF56112">
    <property type="entry name" value="Protein kinase-like (PK-like)"/>
    <property type="match status" value="1"/>
</dbReference>